<dbReference type="PANTHER" id="PTHR45651:SF11">
    <property type="entry name" value="CYCLIC NUCLEOTIDE-GATED ION CHANNEL 20, CHLOROPLASTIC-RELATED"/>
    <property type="match status" value="1"/>
</dbReference>
<comment type="subcellular location">
    <subcellularLocation>
        <location evidence="1">Membrane</location>
        <topology evidence="1">Multi-pass membrane protein</topology>
    </subcellularLocation>
</comment>
<dbReference type="PROSITE" id="PS50042">
    <property type="entry name" value="CNMP_BINDING_3"/>
    <property type="match status" value="1"/>
</dbReference>
<protein>
    <recommendedName>
        <fullName evidence="11">Cyclic nucleotide-binding domain-containing protein</fullName>
    </recommendedName>
</protein>
<comment type="similarity">
    <text evidence="2">Belongs to the cyclic nucleotide-gated cation channel (TC 1.A.1.5) family.</text>
</comment>
<feature type="transmembrane region" description="Helical" evidence="10">
    <location>
        <begin position="479"/>
        <end position="500"/>
    </location>
</feature>
<keyword evidence="7 10" id="KW-0472">Membrane</keyword>
<dbReference type="SMART" id="SM00100">
    <property type="entry name" value="cNMP"/>
    <property type="match status" value="1"/>
</dbReference>
<evidence type="ECO:0000256" key="6">
    <source>
        <dbReference type="ARBA" id="ARBA00023065"/>
    </source>
</evidence>
<keyword evidence="5 10" id="KW-1133">Transmembrane helix</keyword>
<dbReference type="PROSITE" id="PS50096">
    <property type="entry name" value="IQ"/>
    <property type="match status" value="1"/>
</dbReference>
<dbReference type="Gene3D" id="1.10.287.630">
    <property type="entry name" value="Helix hairpin bin"/>
    <property type="match status" value="1"/>
</dbReference>
<evidence type="ECO:0000256" key="7">
    <source>
        <dbReference type="ARBA" id="ARBA00023136"/>
    </source>
</evidence>
<keyword evidence="13" id="KW-1185">Reference proteome</keyword>
<dbReference type="SUPFAM" id="SSF51206">
    <property type="entry name" value="cAMP-binding domain-like"/>
    <property type="match status" value="1"/>
</dbReference>
<proteinExistence type="inferred from homology"/>
<evidence type="ECO:0000256" key="1">
    <source>
        <dbReference type="ARBA" id="ARBA00004141"/>
    </source>
</evidence>
<keyword evidence="9" id="KW-0407">Ion channel</keyword>
<dbReference type="Gene3D" id="2.60.120.10">
    <property type="entry name" value="Jelly Rolls"/>
    <property type="match status" value="1"/>
</dbReference>
<accession>A0A444Z1X4</accession>
<dbReference type="PANTHER" id="PTHR45651">
    <property type="entry name" value="CYCLIC NUCLEOTIDE-GATED ION CHANNEL 15-RELATED-RELATED"/>
    <property type="match status" value="1"/>
</dbReference>
<dbReference type="GO" id="GO:0016020">
    <property type="term" value="C:membrane"/>
    <property type="evidence" value="ECO:0007669"/>
    <property type="project" value="UniProtKB-SubCell"/>
</dbReference>
<feature type="transmembrane region" description="Helical" evidence="10">
    <location>
        <begin position="193"/>
        <end position="214"/>
    </location>
</feature>
<dbReference type="InterPro" id="IPR000595">
    <property type="entry name" value="cNMP-bd_dom"/>
</dbReference>
<evidence type="ECO:0000256" key="5">
    <source>
        <dbReference type="ARBA" id="ARBA00022989"/>
    </source>
</evidence>
<gene>
    <name evidence="12" type="ORF">Ahy_B05g075738</name>
</gene>
<evidence type="ECO:0000256" key="8">
    <source>
        <dbReference type="ARBA" id="ARBA00023286"/>
    </source>
</evidence>
<keyword evidence="6" id="KW-0406">Ion transport</keyword>
<dbReference type="InterPro" id="IPR014710">
    <property type="entry name" value="RmlC-like_jellyroll"/>
</dbReference>
<evidence type="ECO:0000313" key="13">
    <source>
        <dbReference type="Proteomes" id="UP000289738"/>
    </source>
</evidence>
<reference evidence="12 13" key="1">
    <citation type="submission" date="2019-01" db="EMBL/GenBank/DDBJ databases">
        <title>Sequencing of cultivated peanut Arachis hypogaea provides insights into genome evolution and oil improvement.</title>
        <authorList>
            <person name="Chen X."/>
        </authorList>
    </citation>
    <scope>NUCLEOTIDE SEQUENCE [LARGE SCALE GENOMIC DNA]</scope>
    <source>
        <strain evidence="13">cv. Fuhuasheng</strain>
        <tissue evidence="12">Leaves</tissue>
    </source>
</reference>
<comment type="caution">
    <text evidence="12">The sequence shown here is derived from an EMBL/GenBank/DDBJ whole genome shotgun (WGS) entry which is preliminary data.</text>
</comment>
<dbReference type="AlphaFoldDB" id="A0A444Z1X4"/>
<evidence type="ECO:0000256" key="10">
    <source>
        <dbReference type="SAM" id="Phobius"/>
    </source>
</evidence>
<evidence type="ECO:0000256" key="9">
    <source>
        <dbReference type="ARBA" id="ARBA00023303"/>
    </source>
</evidence>
<name>A0A444Z1X4_ARAHY</name>
<dbReference type="Gene3D" id="1.10.287.70">
    <property type="match status" value="1"/>
</dbReference>
<evidence type="ECO:0000256" key="3">
    <source>
        <dbReference type="ARBA" id="ARBA00022448"/>
    </source>
</evidence>
<feature type="transmembrane region" description="Helical" evidence="10">
    <location>
        <begin position="316"/>
        <end position="337"/>
    </location>
</feature>
<evidence type="ECO:0000313" key="12">
    <source>
        <dbReference type="EMBL" id="RYR08170.1"/>
    </source>
</evidence>
<dbReference type="InterPro" id="IPR005821">
    <property type="entry name" value="Ion_trans_dom"/>
</dbReference>
<dbReference type="Gramene" id="arahy.Tifrunner.gnm2.ann2.Ah15g390500.1">
    <property type="protein sequence ID" value="arahy.Tifrunner.gnm2.ann2.Ah15g390500.1-CDS"/>
    <property type="gene ID" value="arahy.Tifrunner.gnm2.ann2.Ah15g390500"/>
</dbReference>
<keyword evidence="4 10" id="KW-0812">Transmembrane</keyword>
<keyword evidence="3" id="KW-0813">Transport</keyword>
<feature type="domain" description="Cyclic nucleotide-binding" evidence="11">
    <location>
        <begin position="582"/>
        <end position="661"/>
    </location>
</feature>
<evidence type="ECO:0000256" key="4">
    <source>
        <dbReference type="ARBA" id="ARBA00022692"/>
    </source>
</evidence>
<dbReference type="Proteomes" id="UP000289738">
    <property type="component" value="Chromosome B05"/>
</dbReference>
<feature type="transmembrane region" description="Helical" evidence="10">
    <location>
        <begin position="278"/>
        <end position="301"/>
    </location>
</feature>
<sequence>MANLEIEEEPMLSSNAQSSHELKYSSFRRILSRRRSASMYIPMVSMEPYYNREPSLGEHSRRQLNSVRTFPPKIDELYATLGTQNIFKQSGVTVTENSENNWDDNYDWEHTPPAVSVGQQGLICNNYFCIRVGTHDNAHQGIPRTPSRFDQEYHDDIHGDEEGFVKKVLSFISSCIPKVISPHSKRVKQWNKIIAIFCLVAIFLNPLFFFIPYVQKDFNCIVINWTRTIPLVVLRSLNDLVYFLNILLQFRLAYVSASTGSRVIDIVDHPKEIAMHYLHSYFLLDLFVVIPLPQIIILFVLPKYLGSSGANHSKNLISAVILVQYIPRLFRFLPLLIGQSPAGIIFESAWASCTLNLLIFMLSGHIVGSCWYLFGLQRVNQCLLDACHNAKIIGCMKYVDCGKGHSSHQTQDLWTNNVNATSCLNSLSGAFDYGIYADVVRLTTGSNLIKKYLYALFWGFQQISTLAGNLTPSDFELEVLFTMIIIGLGLLLFALLIGNIQNFLQSLGQRTLEMQLRSREVEQWMNQFHLSEDLRKRIRHAERYNWVATIGMNAQMLMENMPEDLQRDIRRHLFEFIKKIRIFSLMDEPILDAICERLRQKVYFKGSTILHPGDLVEKMFFVLRGELKSIGEDGTRVFLTERDACGEELLIWCLENSSVSTDGKKAWLPGPRLLSRRTVTCLTNVEVYSIGAADLEAITIRFTRFLRNPPVQRALRFESPYLRSVAATRIQVAWRKYRERQLKRALSQANYY</sequence>
<dbReference type="OrthoDB" id="421226at2759"/>
<dbReference type="InterPro" id="IPR018490">
    <property type="entry name" value="cNMP-bd_dom_sf"/>
</dbReference>
<keyword evidence="8" id="KW-1071">Ligand-gated ion channel</keyword>
<evidence type="ECO:0000259" key="11">
    <source>
        <dbReference type="PROSITE" id="PS50042"/>
    </source>
</evidence>
<organism evidence="12 13">
    <name type="scientific">Arachis hypogaea</name>
    <name type="common">Peanut</name>
    <dbReference type="NCBI Taxonomy" id="3818"/>
    <lineage>
        <taxon>Eukaryota</taxon>
        <taxon>Viridiplantae</taxon>
        <taxon>Streptophyta</taxon>
        <taxon>Embryophyta</taxon>
        <taxon>Tracheophyta</taxon>
        <taxon>Spermatophyta</taxon>
        <taxon>Magnoliopsida</taxon>
        <taxon>eudicotyledons</taxon>
        <taxon>Gunneridae</taxon>
        <taxon>Pentapetalae</taxon>
        <taxon>rosids</taxon>
        <taxon>fabids</taxon>
        <taxon>Fabales</taxon>
        <taxon>Fabaceae</taxon>
        <taxon>Papilionoideae</taxon>
        <taxon>50 kb inversion clade</taxon>
        <taxon>dalbergioids sensu lato</taxon>
        <taxon>Dalbergieae</taxon>
        <taxon>Pterocarpus clade</taxon>
        <taxon>Arachis</taxon>
    </lineage>
</organism>
<evidence type="ECO:0000256" key="2">
    <source>
        <dbReference type="ARBA" id="ARBA00010486"/>
    </source>
</evidence>
<feature type="transmembrane region" description="Helical" evidence="10">
    <location>
        <begin position="349"/>
        <end position="374"/>
    </location>
</feature>
<dbReference type="EMBL" id="SDMP01000015">
    <property type="protein sequence ID" value="RYR08170.1"/>
    <property type="molecule type" value="Genomic_DNA"/>
</dbReference>
<dbReference type="GO" id="GO:0005216">
    <property type="term" value="F:monoatomic ion channel activity"/>
    <property type="evidence" value="ECO:0007669"/>
    <property type="project" value="InterPro"/>
</dbReference>
<dbReference type="SUPFAM" id="SSF81324">
    <property type="entry name" value="Voltage-gated potassium channels"/>
    <property type="match status" value="1"/>
</dbReference>
<dbReference type="Pfam" id="PF00520">
    <property type="entry name" value="Ion_trans"/>
    <property type="match status" value="1"/>
</dbReference>
<dbReference type="CDD" id="cd00038">
    <property type="entry name" value="CAP_ED"/>
    <property type="match status" value="1"/>
</dbReference>